<dbReference type="InterPro" id="IPR015943">
    <property type="entry name" value="WD40/YVTN_repeat-like_dom_sf"/>
</dbReference>
<evidence type="ECO:0000313" key="2">
    <source>
        <dbReference type="Proteomes" id="UP001207654"/>
    </source>
</evidence>
<sequence length="396" mass="42293">MMSRFVKAMTALSGLFLMVAWSTPKKVDLLVSRNTNSSVLRFDGKTGAFVSVFVSPGSGGVQNLAGMTYGPDDNLYIASFDSRNVLRFDGRTGAFIDDFVPPGSGGLGTPNDLIFGPDGNLYVSDGFFGTNSVLRYDGETGEFLDVFASGGGLVVPHHLEFGPDGNLYVESILSDSILRYDGETGAPLPAPGQPGAVFISGVDSVSMTFGPDGNLYAATLANEVLRFDGRTGAFIDVFVPLGSGGLTFAGDLLFGTDRNLYVTNFLNGEVLRFDGRTGSFLGAFVPAGSGGLERPIPLTFMLFDNDRDGVNDNDDECLLSDLRFKVDTGSGPTRIKNTVNSKGCSIQDRVNARARSAKNHGHYVRCIESLAKSMNSLTCSQREEMIDGAERSRIGY</sequence>
<dbReference type="PANTHER" id="PTHR40274:SF3">
    <property type="entry name" value="VIRGINIAMYCIN B LYASE"/>
    <property type="match status" value="1"/>
</dbReference>
<name>A0ABT4A1Z3_9BACT</name>
<accession>A0ABT4A1Z3</accession>
<proteinExistence type="predicted"/>
<evidence type="ECO:0000313" key="1">
    <source>
        <dbReference type="EMBL" id="MCY1075611.1"/>
    </source>
</evidence>
<gene>
    <name evidence="1" type="ORF">OV287_14090</name>
</gene>
<reference evidence="1 2" key="1">
    <citation type="submission" date="2022-11" db="EMBL/GenBank/DDBJ databases">
        <title>Minimal conservation of predation-associated metabolite biosynthetic gene clusters underscores biosynthetic potential of Myxococcota including descriptions for ten novel species: Archangium lansinium sp. nov., Myxococcus landrumus sp. nov., Nannocystis bai.</title>
        <authorList>
            <person name="Ahearne A."/>
            <person name="Stevens C."/>
            <person name="Phillips K."/>
        </authorList>
    </citation>
    <scope>NUCLEOTIDE SEQUENCE [LARGE SCALE GENOMIC DNA]</scope>
    <source>
        <strain evidence="1 2">MIWBW</strain>
    </source>
</reference>
<dbReference type="Gene3D" id="2.130.10.10">
    <property type="entry name" value="YVTN repeat-like/Quinoprotein amine dehydrogenase"/>
    <property type="match status" value="2"/>
</dbReference>
<dbReference type="EMBL" id="JAPNKA010000001">
    <property type="protein sequence ID" value="MCY1075611.1"/>
    <property type="molecule type" value="Genomic_DNA"/>
</dbReference>
<organism evidence="1 2">
    <name type="scientific">Archangium lansingense</name>
    <dbReference type="NCBI Taxonomy" id="2995310"/>
    <lineage>
        <taxon>Bacteria</taxon>
        <taxon>Pseudomonadati</taxon>
        <taxon>Myxococcota</taxon>
        <taxon>Myxococcia</taxon>
        <taxon>Myxococcales</taxon>
        <taxon>Cystobacterineae</taxon>
        <taxon>Archangiaceae</taxon>
        <taxon>Archangium</taxon>
    </lineage>
</organism>
<comment type="caution">
    <text evidence="1">The sequence shown here is derived from an EMBL/GenBank/DDBJ whole genome shotgun (WGS) entry which is preliminary data.</text>
</comment>
<dbReference type="Proteomes" id="UP001207654">
    <property type="component" value="Unassembled WGS sequence"/>
</dbReference>
<protein>
    <recommendedName>
        <fullName evidence="3">SMP-30/Gluconolactonase/LRE-like region domain-containing protein</fullName>
    </recommendedName>
</protein>
<dbReference type="InterPro" id="IPR051344">
    <property type="entry name" value="Vgb"/>
</dbReference>
<dbReference type="PANTHER" id="PTHR40274">
    <property type="entry name" value="VIRGINIAMYCIN B LYASE"/>
    <property type="match status" value="1"/>
</dbReference>
<keyword evidence="2" id="KW-1185">Reference proteome</keyword>
<evidence type="ECO:0008006" key="3">
    <source>
        <dbReference type="Google" id="ProtNLM"/>
    </source>
</evidence>
<dbReference type="SUPFAM" id="SSF101898">
    <property type="entry name" value="NHL repeat"/>
    <property type="match status" value="1"/>
</dbReference>
<dbReference type="RefSeq" id="WP_267534536.1">
    <property type="nucleotide sequence ID" value="NZ_JAPNKA010000001.1"/>
</dbReference>